<proteinExistence type="inferred from homology"/>
<dbReference type="GO" id="GO:0005737">
    <property type="term" value="C:cytoplasm"/>
    <property type="evidence" value="ECO:0007669"/>
    <property type="project" value="UniProtKB-SubCell"/>
</dbReference>
<feature type="domain" description="GHMP kinase N-terminal" evidence="14">
    <location>
        <begin position="60"/>
        <end position="140"/>
    </location>
</feature>
<dbReference type="Pfam" id="PF08544">
    <property type="entry name" value="GHMP_kinases_C"/>
    <property type="match status" value="1"/>
</dbReference>
<dbReference type="InterPro" id="IPR020568">
    <property type="entry name" value="Ribosomal_Su5_D2-typ_SF"/>
</dbReference>
<dbReference type="InterPro" id="IPR036554">
    <property type="entry name" value="GHMP_kinase_C_sf"/>
</dbReference>
<evidence type="ECO:0000256" key="7">
    <source>
        <dbReference type="ARBA" id="ARBA00022697"/>
    </source>
</evidence>
<evidence type="ECO:0000313" key="16">
    <source>
        <dbReference type="EMBL" id="OLR91256.1"/>
    </source>
</evidence>
<comment type="catalytic activity">
    <reaction evidence="11 13">
        <text>L-homoserine + ATP = O-phospho-L-homoserine + ADP + H(+)</text>
        <dbReference type="Rhea" id="RHEA:13985"/>
        <dbReference type="ChEBI" id="CHEBI:15378"/>
        <dbReference type="ChEBI" id="CHEBI:30616"/>
        <dbReference type="ChEBI" id="CHEBI:57476"/>
        <dbReference type="ChEBI" id="CHEBI:57590"/>
        <dbReference type="ChEBI" id="CHEBI:456216"/>
        <dbReference type="EC" id="2.7.1.39"/>
    </reaction>
</comment>
<protein>
    <recommendedName>
        <fullName evidence="4 13">Homoserine kinase</fullName>
        <shortName evidence="13">HK</shortName>
        <shortName evidence="13">HSK</shortName>
        <ecNumber evidence="3 13">2.7.1.39</ecNumber>
    </recommendedName>
</protein>
<dbReference type="SUPFAM" id="SSF55060">
    <property type="entry name" value="GHMP Kinase, C-terminal domain"/>
    <property type="match status" value="1"/>
</dbReference>
<keyword evidence="13" id="KW-0963">Cytoplasm</keyword>
<evidence type="ECO:0000256" key="8">
    <source>
        <dbReference type="ARBA" id="ARBA00022741"/>
    </source>
</evidence>
<dbReference type="AlphaFoldDB" id="A0A1Q9LGV9"/>
<dbReference type="GO" id="GO:0009088">
    <property type="term" value="P:threonine biosynthetic process"/>
    <property type="evidence" value="ECO:0007669"/>
    <property type="project" value="UniProtKB-UniRule"/>
</dbReference>
<dbReference type="GO" id="GO:0005524">
    <property type="term" value="F:ATP binding"/>
    <property type="evidence" value="ECO:0007669"/>
    <property type="project" value="UniProtKB-UniRule"/>
</dbReference>
<evidence type="ECO:0000313" key="17">
    <source>
        <dbReference type="Proteomes" id="UP000186040"/>
    </source>
</evidence>
<evidence type="ECO:0000259" key="15">
    <source>
        <dbReference type="Pfam" id="PF08544"/>
    </source>
</evidence>
<dbReference type="OrthoDB" id="9769912at2"/>
<comment type="similarity">
    <text evidence="2 13">Belongs to the GHMP kinase family. Homoserine kinase subfamily.</text>
</comment>
<dbReference type="EMBL" id="MKQR01000025">
    <property type="protein sequence ID" value="OLR91256.1"/>
    <property type="molecule type" value="Genomic_DNA"/>
</dbReference>
<feature type="binding site" evidence="13">
    <location>
        <begin position="88"/>
        <end position="98"/>
    </location>
    <ligand>
        <name>ATP</name>
        <dbReference type="ChEBI" id="CHEBI:30616"/>
    </ligand>
</feature>
<keyword evidence="6 13" id="KW-0808">Transferase</keyword>
<evidence type="ECO:0000259" key="14">
    <source>
        <dbReference type="Pfam" id="PF00288"/>
    </source>
</evidence>
<dbReference type="PIRSF" id="PIRSF000676">
    <property type="entry name" value="Homoser_kin"/>
    <property type="match status" value="1"/>
</dbReference>
<dbReference type="Gene3D" id="3.30.70.890">
    <property type="entry name" value="GHMP kinase, C-terminal domain"/>
    <property type="match status" value="1"/>
</dbReference>
<keyword evidence="5 13" id="KW-0028">Amino-acid biosynthesis</keyword>
<organism evidence="16 17">
    <name type="scientific">Actinokineospora bangkokensis</name>
    <dbReference type="NCBI Taxonomy" id="1193682"/>
    <lineage>
        <taxon>Bacteria</taxon>
        <taxon>Bacillati</taxon>
        <taxon>Actinomycetota</taxon>
        <taxon>Actinomycetes</taxon>
        <taxon>Pseudonocardiales</taxon>
        <taxon>Pseudonocardiaceae</taxon>
        <taxon>Actinokineospora</taxon>
    </lineage>
</organism>
<dbReference type="PANTHER" id="PTHR20861">
    <property type="entry name" value="HOMOSERINE/4-DIPHOSPHOCYTIDYL-2-C-METHYL-D-ERYTHRITOL KINASE"/>
    <property type="match status" value="1"/>
</dbReference>
<comment type="function">
    <text evidence="12 13">Catalyzes the ATP-dependent phosphorylation of L-homoserine to L-homoserine phosphate.</text>
</comment>
<dbReference type="HAMAP" id="MF_00384">
    <property type="entry name" value="Homoser_kinase"/>
    <property type="match status" value="1"/>
</dbReference>
<dbReference type="RefSeq" id="WP_075976913.1">
    <property type="nucleotide sequence ID" value="NZ_MKQR01000025.1"/>
</dbReference>
<comment type="pathway">
    <text evidence="1 13">Amino-acid biosynthesis; L-threonine biosynthesis; L-threonine from L-aspartate: step 4/5.</text>
</comment>
<dbReference type="Gene3D" id="3.30.230.10">
    <property type="match status" value="1"/>
</dbReference>
<dbReference type="Pfam" id="PF00288">
    <property type="entry name" value="GHMP_kinases_N"/>
    <property type="match status" value="1"/>
</dbReference>
<keyword evidence="7 13" id="KW-0791">Threonine biosynthesis</keyword>
<keyword evidence="9 13" id="KW-0418">Kinase</keyword>
<evidence type="ECO:0000256" key="6">
    <source>
        <dbReference type="ARBA" id="ARBA00022679"/>
    </source>
</evidence>
<evidence type="ECO:0000256" key="1">
    <source>
        <dbReference type="ARBA" id="ARBA00005015"/>
    </source>
</evidence>
<evidence type="ECO:0000256" key="13">
    <source>
        <dbReference type="HAMAP-Rule" id="MF_00384"/>
    </source>
</evidence>
<dbReference type="PROSITE" id="PS00627">
    <property type="entry name" value="GHMP_KINASES_ATP"/>
    <property type="match status" value="1"/>
</dbReference>
<feature type="domain" description="GHMP kinase C-terminal" evidence="15">
    <location>
        <begin position="222"/>
        <end position="263"/>
    </location>
</feature>
<sequence length="295" mass="29808">MSGVRVRVPASSANLGPGFDALALALALHDEVEVTRTAGGLTVHVEGEGAGAVPLDGTHLVVRALGAACDLLGLDPGGLALRCTNRIPHSRGLGSSAAAIVAGVAAAHGLAGLPPGPDALHLAAEFEGHADNVAASLLGGLVVAWADTDQDKPRYRAAPLTPHPALRPVVAIPDTQSATSTTRGLLPAHVPHADAAHAAGRAALAVHALTTAPDLLLPATADLLHQDYREPAYPQTLALVRALRAAGTPATVSGAGPTVLAFTLTGTLPPEVDTTGFRIEQLPIDTEGVRITPFD</sequence>
<evidence type="ECO:0000256" key="10">
    <source>
        <dbReference type="ARBA" id="ARBA00022840"/>
    </source>
</evidence>
<evidence type="ECO:0000256" key="12">
    <source>
        <dbReference type="ARBA" id="ARBA00049954"/>
    </source>
</evidence>
<gene>
    <name evidence="13" type="primary">thrB</name>
    <name evidence="16" type="ORF">BJP25_26665</name>
</gene>
<dbReference type="GO" id="GO:0004413">
    <property type="term" value="F:homoserine kinase activity"/>
    <property type="evidence" value="ECO:0007669"/>
    <property type="project" value="UniProtKB-UniRule"/>
</dbReference>
<dbReference type="NCBIfam" id="TIGR00191">
    <property type="entry name" value="thrB"/>
    <property type="match status" value="1"/>
</dbReference>
<keyword evidence="17" id="KW-1185">Reference proteome</keyword>
<evidence type="ECO:0000256" key="11">
    <source>
        <dbReference type="ARBA" id="ARBA00049375"/>
    </source>
</evidence>
<evidence type="ECO:0000256" key="9">
    <source>
        <dbReference type="ARBA" id="ARBA00022777"/>
    </source>
</evidence>
<comment type="caution">
    <text evidence="16">The sequence shown here is derived from an EMBL/GenBank/DDBJ whole genome shotgun (WGS) entry which is preliminary data.</text>
</comment>
<dbReference type="PRINTS" id="PR00958">
    <property type="entry name" value="HOMSERKINASE"/>
</dbReference>
<accession>A0A1Q9LGV9</accession>
<dbReference type="InterPro" id="IPR013750">
    <property type="entry name" value="GHMP_kinase_C_dom"/>
</dbReference>
<evidence type="ECO:0000256" key="4">
    <source>
        <dbReference type="ARBA" id="ARBA00017858"/>
    </source>
</evidence>
<evidence type="ECO:0000256" key="3">
    <source>
        <dbReference type="ARBA" id="ARBA00012078"/>
    </source>
</evidence>
<dbReference type="UniPathway" id="UPA00050">
    <property type="reaction ID" value="UER00064"/>
</dbReference>
<dbReference type="InterPro" id="IPR000870">
    <property type="entry name" value="Homoserine_kinase"/>
</dbReference>
<reference evidence="16 17" key="1">
    <citation type="submission" date="2016-10" db="EMBL/GenBank/DDBJ databases">
        <title>The Draft Genome Sequence of Actinokineospora bangkokensis 44EHWT reveals the biosynthetic pathway of antifungal compounds Thailandins with unusual extender unit butylmalonyl-CoA.</title>
        <authorList>
            <person name="Greule A."/>
            <person name="Intra B."/>
            <person name="Flemming S."/>
            <person name="Rommel M.G."/>
            <person name="Panbangred W."/>
            <person name="Bechthold A."/>
        </authorList>
    </citation>
    <scope>NUCLEOTIDE SEQUENCE [LARGE SCALE GENOMIC DNA]</scope>
    <source>
        <strain evidence="16 17">44EHW</strain>
    </source>
</reference>
<evidence type="ECO:0000256" key="2">
    <source>
        <dbReference type="ARBA" id="ARBA00007370"/>
    </source>
</evidence>
<keyword evidence="8 13" id="KW-0547">Nucleotide-binding</keyword>
<dbReference type="InterPro" id="IPR014721">
    <property type="entry name" value="Ribsml_uS5_D2-typ_fold_subgr"/>
</dbReference>
<dbReference type="PANTHER" id="PTHR20861:SF1">
    <property type="entry name" value="HOMOSERINE KINASE"/>
    <property type="match status" value="1"/>
</dbReference>
<evidence type="ECO:0000256" key="5">
    <source>
        <dbReference type="ARBA" id="ARBA00022605"/>
    </source>
</evidence>
<dbReference type="InterPro" id="IPR006203">
    <property type="entry name" value="GHMP_knse_ATP-bd_CS"/>
</dbReference>
<dbReference type="EC" id="2.7.1.39" evidence="3 13"/>
<name>A0A1Q9LGV9_9PSEU</name>
<keyword evidence="10 13" id="KW-0067">ATP-binding</keyword>
<dbReference type="STRING" id="1193682.BJP25_26665"/>
<dbReference type="Proteomes" id="UP000186040">
    <property type="component" value="Unassembled WGS sequence"/>
</dbReference>
<comment type="subcellular location">
    <subcellularLocation>
        <location evidence="13">Cytoplasm</location>
    </subcellularLocation>
</comment>
<dbReference type="SUPFAM" id="SSF54211">
    <property type="entry name" value="Ribosomal protein S5 domain 2-like"/>
    <property type="match status" value="1"/>
</dbReference>
<dbReference type="InterPro" id="IPR006204">
    <property type="entry name" value="GHMP_kinase_N_dom"/>
</dbReference>